<feature type="coiled-coil region" evidence="1">
    <location>
        <begin position="1027"/>
        <end position="1058"/>
    </location>
</feature>
<name>A0A8J2N214_9PLEO</name>
<evidence type="ECO:0000256" key="2">
    <source>
        <dbReference type="SAM" id="MobiDB-lite"/>
    </source>
</evidence>
<feature type="compositionally biased region" description="Basic and acidic residues" evidence="2">
    <location>
        <begin position="326"/>
        <end position="337"/>
    </location>
</feature>
<gene>
    <name evidence="3" type="ORF">ALTATR162_LOCUS8119</name>
</gene>
<comment type="caution">
    <text evidence="3">The sequence shown here is derived from an EMBL/GenBank/DDBJ whole genome shotgun (WGS) entry which is preliminary data.</text>
</comment>
<dbReference type="EMBL" id="CAJRGZ010000022">
    <property type="protein sequence ID" value="CAG5175502.1"/>
    <property type="molecule type" value="Genomic_DNA"/>
</dbReference>
<feature type="compositionally biased region" description="Polar residues" evidence="2">
    <location>
        <begin position="297"/>
        <end position="325"/>
    </location>
</feature>
<feature type="region of interest" description="Disordered" evidence="2">
    <location>
        <begin position="411"/>
        <end position="587"/>
    </location>
</feature>
<feature type="compositionally biased region" description="Polar residues" evidence="2">
    <location>
        <begin position="354"/>
        <end position="369"/>
    </location>
</feature>
<dbReference type="GeneID" id="67020194"/>
<evidence type="ECO:0000256" key="1">
    <source>
        <dbReference type="SAM" id="Coils"/>
    </source>
</evidence>
<accession>A0A8J2N214</accession>
<organism evidence="3 4">
    <name type="scientific">Alternaria atra</name>
    <dbReference type="NCBI Taxonomy" id="119953"/>
    <lineage>
        <taxon>Eukaryota</taxon>
        <taxon>Fungi</taxon>
        <taxon>Dikarya</taxon>
        <taxon>Ascomycota</taxon>
        <taxon>Pezizomycotina</taxon>
        <taxon>Dothideomycetes</taxon>
        <taxon>Pleosporomycetidae</taxon>
        <taxon>Pleosporales</taxon>
        <taxon>Pleosporineae</taxon>
        <taxon>Pleosporaceae</taxon>
        <taxon>Alternaria</taxon>
        <taxon>Alternaria sect. Ulocladioides</taxon>
    </lineage>
</organism>
<protein>
    <submittedName>
        <fullName evidence="3">Uncharacterized protein</fullName>
    </submittedName>
</protein>
<dbReference type="Proteomes" id="UP000676310">
    <property type="component" value="Unassembled WGS sequence"/>
</dbReference>
<feature type="region of interest" description="Disordered" evidence="2">
    <location>
        <begin position="290"/>
        <end position="385"/>
    </location>
</feature>
<keyword evidence="1" id="KW-0175">Coiled coil</keyword>
<feature type="compositionally biased region" description="Low complexity" evidence="2">
    <location>
        <begin position="934"/>
        <end position="948"/>
    </location>
</feature>
<dbReference type="RefSeq" id="XP_043171684.1">
    <property type="nucleotide sequence ID" value="XM_043315749.1"/>
</dbReference>
<reference evidence="3" key="1">
    <citation type="submission" date="2021-05" db="EMBL/GenBank/DDBJ databases">
        <authorList>
            <person name="Stam R."/>
        </authorList>
    </citation>
    <scope>NUCLEOTIDE SEQUENCE</scope>
    <source>
        <strain evidence="3">CS162</strain>
    </source>
</reference>
<feature type="region of interest" description="Disordered" evidence="2">
    <location>
        <begin position="879"/>
        <end position="960"/>
    </location>
</feature>
<sequence length="1059" mass="117178">MTSISLEAAIQQSDDDASNSHLYKLISARDFSGPTLPSVAENYLETFCNTNLSVVRRRWIGIALAGMLEKPKVAAHFTRSHLLHNLGAIVLSGTEQEQTKIVTGIIIRQALEQGIEYSSFWSSEKVRHGAPTFPLKADARWMHNFQISLDALSDLALTKPTSEPSITYLVSLLASDEFRWRESTTAFPVALIEGEVMTIIAPDEYLKECHFVEIPIEHILSTRLEPSTLHDSQTQHTEHEPWDLIMTLKSNPWSYRLNSAQRVATDMSLMFKHSEDALEWESCIKAHKKLHTHHPNTSRNLPVDASSPSIRCSNVRRSLRSGSQPRRTEHATTKKSSDSISLRSRARTPRAGSQALQELQPQHQSTTSKRTTHTKGKLPRVSQAAKHKIFKKLNAEADAESKDFDIDIEDAHTDASGTPSVTSSPRKKSQGSKAAPGKKATESKSRARISHIKHTTDDDEDFIPTQTKSKKKTNPKRKAAPDTTAESKPTKRPHIQPSKGVKSNATGPKQQGQTNPLTEPPKSLSPVLPLQHTLIGGLLGSQRPTNVSDLSFKKPTLPARIAQTPSTPTKPNKKLVEALSRPKTPMEARRRFDDDALQYMASSPPPVADEFEDSNEWHEVLVETAILSSNSKPTPASPNAESTAISGHADCNDVASEKKTGDWQRAQKAILSAGESTNEDASLNAGVSDRMPVAIVNSSTSKAEASIAANQPHPQKMPREKKKPYLPEIDANNSCTLPKNPSPRTFTKDVDVISQQIPDIRNRAKRSSRPVPNTKTQQKLELVLQQDNSDVGEYTEHCDMPNASTTLSKETKITPSLLRNEIAAENDVTQPILVPDQQIVDFTQPTIRAGQQPTDVLRNSIEETQQAMKYPQQITEKNQQVVDDPPIEQAPNQDHTNLEDDTLVGDGDGDGDQQADNELIASPVNFRSSPPRPGSSSSHSSTSAAPEPLTDPPLPRSQAEEMEWEASLQPHQRDLHELMIRTSKRVMRHITDNEASVTDIAETYAQDGEHVLNTLLQLHKTDHAHVFQGMESTKASLRKNLERAAKQMAKERRQVNTIA</sequence>
<dbReference type="OrthoDB" id="5374844at2759"/>
<dbReference type="AlphaFoldDB" id="A0A8J2N214"/>
<keyword evidence="4" id="KW-1185">Reference proteome</keyword>
<evidence type="ECO:0000313" key="3">
    <source>
        <dbReference type="EMBL" id="CAG5175502.1"/>
    </source>
</evidence>
<feature type="compositionally biased region" description="Polar residues" evidence="2">
    <location>
        <begin position="501"/>
        <end position="517"/>
    </location>
</feature>
<feature type="compositionally biased region" description="Basic residues" evidence="2">
    <location>
        <begin position="468"/>
        <end position="478"/>
    </location>
</feature>
<proteinExistence type="predicted"/>
<feature type="compositionally biased region" description="Polar residues" evidence="2">
    <location>
        <begin position="415"/>
        <end position="424"/>
    </location>
</feature>
<feature type="compositionally biased region" description="Acidic residues" evidence="2">
    <location>
        <begin position="899"/>
        <end position="915"/>
    </location>
</feature>
<evidence type="ECO:0000313" key="4">
    <source>
        <dbReference type="Proteomes" id="UP000676310"/>
    </source>
</evidence>